<dbReference type="AlphaFoldDB" id="A0A370H6A2"/>
<protein>
    <recommendedName>
        <fullName evidence="4">Secreted protein</fullName>
    </recommendedName>
</protein>
<dbReference type="OrthoDB" id="4540809at2"/>
<evidence type="ECO:0008006" key="4">
    <source>
        <dbReference type="Google" id="ProtNLM"/>
    </source>
</evidence>
<gene>
    <name evidence="2" type="ORF">DFR68_104416</name>
</gene>
<sequence>MAVRRRGLVAAVLCALSMLGAPVGQAESPGGDLGGCRQGGVMTGRFIPGSGSVGQNIRREVTLRECDSPLLPGIVAGQFTADIPFNTGAPSTARVAWSDGSVSTANGYGNGLWLITGGPASGHGIQILVTNTWNGWYQGWTDVTVTSARFLP</sequence>
<reference evidence="2 3" key="1">
    <citation type="submission" date="2018-07" db="EMBL/GenBank/DDBJ databases">
        <title>Genomic Encyclopedia of Type Strains, Phase IV (KMG-IV): sequencing the most valuable type-strain genomes for metagenomic binning, comparative biology and taxonomic classification.</title>
        <authorList>
            <person name="Goeker M."/>
        </authorList>
    </citation>
    <scope>NUCLEOTIDE SEQUENCE [LARGE SCALE GENOMIC DNA]</scope>
    <source>
        <strain evidence="2 3">DSM 44952</strain>
    </source>
</reference>
<accession>A0A370H6A2</accession>
<feature type="signal peptide" evidence="1">
    <location>
        <begin position="1"/>
        <end position="26"/>
    </location>
</feature>
<organism evidence="2 3">
    <name type="scientific">Nocardia mexicana</name>
    <dbReference type="NCBI Taxonomy" id="279262"/>
    <lineage>
        <taxon>Bacteria</taxon>
        <taxon>Bacillati</taxon>
        <taxon>Actinomycetota</taxon>
        <taxon>Actinomycetes</taxon>
        <taxon>Mycobacteriales</taxon>
        <taxon>Nocardiaceae</taxon>
        <taxon>Nocardia</taxon>
    </lineage>
</organism>
<feature type="chain" id="PRO_5016645387" description="Secreted protein" evidence="1">
    <location>
        <begin position="27"/>
        <end position="152"/>
    </location>
</feature>
<keyword evidence="3" id="KW-1185">Reference proteome</keyword>
<keyword evidence="1" id="KW-0732">Signal</keyword>
<evidence type="ECO:0000313" key="3">
    <source>
        <dbReference type="Proteomes" id="UP000255355"/>
    </source>
</evidence>
<dbReference type="Proteomes" id="UP000255355">
    <property type="component" value="Unassembled WGS sequence"/>
</dbReference>
<evidence type="ECO:0000313" key="2">
    <source>
        <dbReference type="EMBL" id="RDI51932.1"/>
    </source>
</evidence>
<evidence type="ECO:0000256" key="1">
    <source>
        <dbReference type="SAM" id="SignalP"/>
    </source>
</evidence>
<proteinExistence type="predicted"/>
<dbReference type="EMBL" id="QQAZ01000004">
    <property type="protein sequence ID" value="RDI51932.1"/>
    <property type="molecule type" value="Genomic_DNA"/>
</dbReference>
<dbReference type="RefSeq" id="WP_147288956.1">
    <property type="nucleotide sequence ID" value="NZ_QQAZ01000004.1"/>
</dbReference>
<name>A0A370H6A2_9NOCA</name>
<comment type="caution">
    <text evidence="2">The sequence shown here is derived from an EMBL/GenBank/DDBJ whole genome shotgun (WGS) entry which is preliminary data.</text>
</comment>